<dbReference type="OrthoDB" id="3761770at2"/>
<dbReference type="eggNOG" id="COG1593">
    <property type="taxonomic scope" value="Bacteria"/>
</dbReference>
<feature type="transmembrane region" description="Helical" evidence="1">
    <location>
        <begin position="28"/>
        <end position="48"/>
    </location>
</feature>
<proteinExistence type="predicted"/>
<evidence type="ECO:0000259" key="2">
    <source>
        <dbReference type="Pfam" id="PF06808"/>
    </source>
</evidence>
<protein>
    <submittedName>
        <fullName evidence="3">TRAP C4-dicarboxylate transport system permease DctM subunit</fullName>
    </submittedName>
</protein>
<sequence>MTAIYALAAFIAVIIVWNSVFKRNIAEAMVVGFMACCAFAGTGFLPLLVDSLWAGMQNEVTFAALAFVIVADILTRAGIVQRIVDIFGSLLGRRRGGSLYAATVGSGVFGAVAHNGAATAATIGAITIPWIKRSKASGETAAIVLGGNAGVGAVFPFSGAYFLLLAAPTVMGKLDAEGMVLTMFVAALWMVAIRIVIAAVMIRRRDVGAMDPEDVKPLRDTFSRGWSSLLVLAAVAIPIVATSGTLVTSIVGAEAADAVPVLVWLPVALLLPGLVVGRKSLPRTGRAWWSLLGDSSPKLGVVGVTMVAAFSASEAVSSLGLSEQLTPLLQGLGHLPAWLVAVIVGVVVIVVAGPLSTTATIAAVGGVAFAALTAVGVPEYAAFAALLVWGASESASPPGAAPLYVAAGIANVDPVRTFMPVIGYYLIPTFLLGVLMAVGVAWVP</sequence>
<name>D3PW96_STANL</name>
<keyword evidence="1" id="KW-0472">Membrane</keyword>
<feature type="domain" description="TRAP C4-dicarboxylate transport system permease DctM subunit" evidence="2">
    <location>
        <begin position="7"/>
        <end position="436"/>
    </location>
</feature>
<reference evidence="3 4" key="1">
    <citation type="journal article" date="2009" name="Stand. Genomic Sci.">
        <title>Complete genome sequence of Stackebrandtia nassauensis type strain (LLR-40K-21).</title>
        <authorList>
            <person name="Munk C."/>
            <person name="Lapidus A."/>
            <person name="Copeland A."/>
            <person name="Jando M."/>
            <person name="Mayilraj S."/>
            <person name="Glavina Del Rio T."/>
            <person name="Nolan M."/>
            <person name="Chen F."/>
            <person name="Lucas S."/>
            <person name="Tice H."/>
            <person name="Cheng J.F."/>
            <person name="Han C."/>
            <person name="Detter J.C."/>
            <person name="Bruce D."/>
            <person name="Goodwin L."/>
            <person name="Chain P."/>
            <person name="Pitluck S."/>
            <person name="Goker M."/>
            <person name="Ovchinikova G."/>
            <person name="Pati A."/>
            <person name="Ivanova N."/>
            <person name="Mavromatis K."/>
            <person name="Chen A."/>
            <person name="Palaniappan K."/>
            <person name="Land M."/>
            <person name="Hauser L."/>
            <person name="Chang Y.J."/>
            <person name="Jeffries C.D."/>
            <person name="Bristow J."/>
            <person name="Eisen J.A."/>
            <person name="Markowitz V."/>
            <person name="Hugenholtz P."/>
            <person name="Kyrpides N.C."/>
            <person name="Klenk H.P."/>
        </authorList>
    </citation>
    <scope>NUCLEOTIDE SEQUENCE [LARGE SCALE GENOMIC DNA]</scope>
    <source>
        <strain evidence="4">DSM 44728 / CIP 108903 / NRRL B-16338 / NBRC 102104 / LLR-40K-21</strain>
    </source>
</reference>
<dbReference type="AlphaFoldDB" id="D3PW96"/>
<dbReference type="Proteomes" id="UP000000844">
    <property type="component" value="Chromosome"/>
</dbReference>
<dbReference type="PANTHER" id="PTHR43849:SF2">
    <property type="entry name" value="BLL3936 PROTEIN"/>
    <property type="match status" value="1"/>
</dbReference>
<dbReference type="Pfam" id="PF06808">
    <property type="entry name" value="DctM"/>
    <property type="match status" value="1"/>
</dbReference>
<feature type="transmembrane region" description="Helical" evidence="1">
    <location>
        <begin position="422"/>
        <end position="443"/>
    </location>
</feature>
<feature type="transmembrane region" description="Helical" evidence="1">
    <location>
        <begin position="229"/>
        <end position="252"/>
    </location>
</feature>
<keyword evidence="1" id="KW-1133">Transmembrane helix</keyword>
<evidence type="ECO:0000313" key="4">
    <source>
        <dbReference type="Proteomes" id="UP000000844"/>
    </source>
</evidence>
<feature type="transmembrane region" description="Helical" evidence="1">
    <location>
        <begin position="60"/>
        <end position="79"/>
    </location>
</feature>
<evidence type="ECO:0000313" key="3">
    <source>
        <dbReference type="EMBL" id="ADD41253.1"/>
    </source>
</evidence>
<keyword evidence="4" id="KW-1185">Reference proteome</keyword>
<dbReference type="EMBL" id="CP001778">
    <property type="protein sequence ID" value="ADD41253.1"/>
    <property type="molecule type" value="Genomic_DNA"/>
</dbReference>
<feature type="transmembrane region" description="Helical" evidence="1">
    <location>
        <begin position="298"/>
        <end position="317"/>
    </location>
</feature>
<dbReference type="RefSeq" id="WP_013016824.1">
    <property type="nucleotide sequence ID" value="NC_013947.1"/>
</dbReference>
<dbReference type="KEGG" id="sna:Snas_1550"/>
<evidence type="ECO:0000256" key="1">
    <source>
        <dbReference type="SAM" id="Phobius"/>
    </source>
</evidence>
<feature type="transmembrane region" description="Helical" evidence="1">
    <location>
        <begin position="367"/>
        <end position="389"/>
    </location>
</feature>
<organism evidence="3 4">
    <name type="scientific">Stackebrandtia nassauensis (strain DSM 44728 / CIP 108903 / NRRL B-16338 / NBRC 102104 / LLR-40K-21)</name>
    <dbReference type="NCBI Taxonomy" id="446470"/>
    <lineage>
        <taxon>Bacteria</taxon>
        <taxon>Bacillati</taxon>
        <taxon>Actinomycetota</taxon>
        <taxon>Actinomycetes</taxon>
        <taxon>Glycomycetales</taxon>
        <taxon>Glycomycetaceae</taxon>
        <taxon>Stackebrandtia</taxon>
    </lineage>
</organism>
<dbReference type="HOGENOM" id="CLU_049437_0_0_11"/>
<keyword evidence="1" id="KW-0812">Transmembrane</keyword>
<feature type="transmembrane region" description="Helical" evidence="1">
    <location>
        <begin position="258"/>
        <end position="277"/>
    </location>
</feature>
<dbReference type="STRING" id="446470.Snas_1550"/>
<gene>
    <name evidence="3" type="ordered locus">Snas_1550</name>
</gene>
<feature type="transmembrane region" description="Helical" evidence="1">
    <location>
        <begin position="337"/>
        <end position="355"/>
    </location>
</feature>
<dbReference type="PANTHER" id="PTHR43849">
    <property type="entry name" value="BLL3936 PROTEIN"/>
    <property type="match status" value="1"/>
</dbReference>
<feature type="transmembrane region" description="Helical" evidence="1">
    <location>
        <begin position="143"/>
        <end position="167"/>
    </location>
</feature>
<dbReference type="InterPro" id="IPR010656">
    <property type="entry name" value="DctM"/>
</dbReference>
<accession>D3PW96</accession>
<feature type="transmembrane region" description="Helical" evidence="1">
    <location>
        <begin position="179"/>
        <end position="202"/>
    </location>
</feature>